<dbReference type="EC" id="1.1.1.40" evidence="13"/>
<reference evidence="13 14" key="1">
    <citation type="submission" date="2006-08" db="EMBL/GenBank/DDBJ databases">
        <title>Complete sequence of Maricaulis maris MCS10.</title>
        <authorList>
            <consortium name="US DOE Joint Genome Institute"/>
            <person name="Copeland A."/>
            <person name="Lucas S."/>
            <person name="Lapidus A."/>
            <person name="Barry K."/>
            <person name="Detter J.C."/>
            <person name="Glavina del Rio T."/>
            <person name="Hammon N."/>
            <person name="Israni S."/>
            <person name="Dalin E."/>
            <person name="Tice H."/>
            <person name="Pitluck S."/>
            <person name="Saunders E."/>
            <person name="Brettin T."/>
            <person name="Bruce D."/>
            <person name="Han C."/>
            <person name="Tapia R."/>
            <person name="Gilna P."/>
            <person name="Schmutz J."/>
            <person name="Larimer F."/>
            <person name="Land M."/>
            <person name="Hauser L."/>
            <person name="Kyrpides N."/>
            <person name="Mikhailova N."/>
            <person name="Viollier P."/>
            <person name="Stephens C."/>
            <person name="Richardson P."/>
        </authorList>
    </citation>
    <scope>NUCLEOTIDE SEQUENCE [LARGE SCALE GENOMIC DNA]</scope>
    <source>
        <strain evidence="13 14">MCS10</strain>
    </source>
</reference>
<evidence type="ECO:0000256" key="2">
    <source>
        <dbReference type="ARBA" id="ARBA00001946"/>
    </source>
</evidence>
<evidence type="ECO:0000313" key="14">
    <source>
        <dbReference type="Proteomes" id="UP000001964"/>
    </source>
</evidence>
<dbReference type="KEGG" id="mmr:Mmar10_3020"/>
<dbReference type="InterPro" id="IPR002505">
    <property type="entry name" value="PTA_PTB"/>
</dbReference>
<comment type="similarity">
    <text evidence="3">In the N-terminal section; belongs to the malic enzymes family.</text>
</comment>
<evidence type="ECO:0000256" key="4">
    <source>
        <dbReference type="ARBA" id="ARBA00008756"/>
    </source>
</evidence>
<comment type="cofactor">
    <cofactor evidence="2">
        <name>Mg(2+)</name>
        <dbReference type="ChEBI" id="CHEBI:18420"/>
    </cofactor>
</comment>
<dbReference type="GO" id="GO:0046872">
    <property type="term" value="F:metal ion binding"/>
    <property type="evidence" value="ECO:0007669"/>
    <property type="project" value="UniProtKB-KW"/>
</dbReference>
<dbReference type="EMBL" id="CP000449">
    <property type="protein sequence ID" value="ABI67301.1"/>
    <property type="molecule type" value="Genomic_DNA"/>
</dbReference>
<feature type="domain" description="Malic enzyme N-terminal" evidence="12">
    <location>
        <begin position="22"/>
        <end position="155"/>
    </location>
</feature>
<dbReference type="SUPFAM" id="SSF53223">
    <property type="entry name" value="Aminoacid dehydrogenase-like, N-terminal domain"/>
    <property type="match status" value="1"/>
</dbReference>
<dbReference type="GO" id="GO:0051287">
    <property type="term" value="F:NAD binding"/>
    <property type="evidence" value="ECO:0007669"/>
    <property type="project" value="InterPro"/>
</dbReference>
<dbReference type="GO" id="GO:0006108">
    <property type="term" value="P:malate metabolic process"/>
    <property type="evidence" value="ECO:0007669"/>
    <property type="project" value="InterPro"/>
</dbReference>
<dbReference type="Gene3D" id="3.40.50.10950">
    <property type="match status" value="1"/>
</dbReference>
<comment type="similarity">
    <text evidence="4">In the C-terminal section; belongs to the phosphate acetyltransferase and butyryltransferase family.</text>
</comment>
<evidence type="ECO:0000313" key="13">
    <source>
        <dbReference type="EMBL" id="ABI67301.1"/>
    </source>
</evidence>
<name>Q0AK92_MARMM</name>
<keyword evidence="6 13" id="KW-0560">Oxidoreductase</keyword>
<evidence type="ECO:0000256" key="9">
    <source>
        <dbReference type="PIRSR" id="PIRSR036684-2"/>
    </source>
</evidence>
<accession>Q0AK92</accession>
<feature type="binding site" evidence="9">
    <location>
        <position position="141"/>
    </location>
    <ligand>
        <name>a divalent metal cation</name>
        <dbReference type="ChEBI" id="CHEBI:60240"/>
    </ligand>
</feature>
<dbReference type="CDD" id="cd05311">
    <property type="entry name" value="NAD_bind_2_malic_enz"/>
    <property type="match status" value="1"/>
</dbReference>
<sequence length="761" mass="82064">MNDRTSRVEDEDALAFHKEPVPGKLAMSPTKPMATQRDLSLAYSPGVAVPVKAIAEDPDKVYDYTSKGNMVAVISNGTAILGLGNLGAMASKPVMEGKAVLFKRFADIDAIDIEVEEEDAEQFIECVKRIGNTFGGINLEDIKAPESFIVEQRLRELLDVPVFHDDQHGTAIISAAGIINACELTDRRIEDLTVVVNGAGAAGIAVLELLKAMGVHPDNAILCDSKGVIHSERDNLNQWKAAHAVQTDKRSLAEAVDGADCFLGLSVAGALTQDMVKTMAKDPIIFAMANPDPEITPEDARAVREDAIVATGRSDYPNQVNNVLGFPYIFRGALDVRARTINEEMKIAAAQALAALAKEDVPDEVAAAYHGARPSFGRNYIIPSPFDPRLISYVPPYVAQAAMDTGVARKPIPDMAAYRASLARRLDPTAALLQRIQGAVMGHGRRIVFAEGEEPAVIRAAYAFQNQELGKAVLVGREEITRANMRLVGVPEDAIEIVNARLSDRNADYSDFLYGRLQRKGYLKRDVQRLVNNDRNVFSACMVKLGDADGMVTGTTRSYGAALDDVSQVLDPAEGQRVMGMSIALAKNRTLFIADTNIAEFPDEEALADIAIETAAAAKGFGFTPRVAFLSYSTFGNPSGDRSDKLRRAVEILDERGVDFEYEGEMNVDVALDPSHRFLYPFSRLKGPANVLVMPAIHSASIATKLLRMAGGATVIGPMLVGVEKPVQIARLGASVSEITTLAALAAYDPDKHDVESGLSE</sequence>
<gene>
    <name evidence="13" type="ordered locus">Mmar10_3020</name>
</gene>
<dbReference type="FunFam" id="3.40.50.10380:FF:000003">
    <property type="entry name" value="NADP-dependent malic enzyme"/>
    <property type="match status" value="1"/>
</dbReference>
<dbReference type="HOGENOM" id="CLU_012366_0_0_5"/>
<dbReference type="InterPro" id="IPR042112">
    <property type="entry name" value="P_AcTrfase_dom2"/>
</dbReference>
<evidence type="ECO:0000256" key="10">
    <source>
        <dbReference type="PIRSR" id="PIRSR036684-3"/>
    </source>
</evidence>
<dbReference type="InterPro" id="IPR012188">
    <property type="entry name" value="ME_PTA"/>
</dbReference>
<dbReference type="FunFam" id="3.40.50.720:FF:000095">
    <property type="entry name" value="NADP-dependent malic enzyme"/>
    <property type="match status" value="1"/>
</dbReference>
<dbReference type="GO" id="GO:0016746">
    <property type="term" value="F:acyltransferase activity"/>
    <property type="evidence" value="ECO:0007669"/>
    <property type="project" value="InterPro"/>
</dbReference>
<dbReference type="PROSITE" id="PS00331">
    <property type="entry name" value="MALIC_ENZYMES"/>
    <property type="match status" value="1"/>
</dbReference>
<evidence type="ECO:0000256" key="5">
    <source>
        <dbReference type="ARBA" id="ARBA00022723"/>
    </source>
</evidence>
<comment type="cofactor">
    <cofactor evidence="1">
        <name>Mn(2+)</name>
        <dbReference type="ChEBI" id="CHEBI:29035"/>
    </cofactor>
</comment>
<dbReference type="InterPro" id="IPR051674">
    <property type="entry name" value="Malate_Decarboxylase"/>
</dbReference>
<evidence type="ECO:0000259" key="11">
    <source>
        <dbReference type="SMART" id="SM00919"/>
    </source>
</evidence>
<feature type="binding site" evidence="10">
    <location>
        <position position="290"/>
    </location>
    <ligand>
        <name>a divalent metal cation</name>
        <dbReference type="ChEBI" id="CHEBI:60240"/>
    </ligand>
</feature>
<dbReference type="AlphaFoldDB" id="Q0AK92"/>
<proteinExistence type="inferred from homology"/>
<feature type="domain" description="Malic enzyme NAD-binding" evidence="11">
    <location>
        <begin position="167"/>
        <end position="403"/>
    </location>
</feature>
<dbReference type="InterPro" id="IPR012301">
    <property type="entry name" value="Malic_N_dom"/>
</dbReference>
<feature type="active site" description="Proton acceptor" evidence="8">
    <location>
        <position position="98"/>
    </location>
</feature>
<dbReference type="Gene3D" id="3.40.50.10380">
    <property type="entry name" value="Malic enzyme, N-terminal domain"/>
    <property type="match status" value="1"/>
</dbReference>
<dbReference type="InterPro" id="IPR036291">
    <property type="entry name" value="NAD(P)-bd_dom_sf"/>
</dbReference>
<feature type="binding site" evidence="10">
    <location>
        <position position="166"/>
    </location>
    <ligand>
        <name>a divalent metal cation</name>
        <dbReference type="ChEBI" id="CHEBI:60240"/>
    </ligand>
</feature>
<evidence type="ECO:0000259" key="12">
    <source>
        <dbReference type="SMART" id="SM01274"/>
    </source>
</evidence>
<dbReference type="InterPro" id="IPR045213">
    <property type="entry name" value="Malic_NAD-bd_bact_type"/>
</dbReference>
<dbReference type="Gene3D" id="3.40.50.720">
    <property type="entry name" value="NAD(P)-binding Rossmann-like Domain"/>
    <property type="match status" value="1"/>
</dbReference>
<dbReference type="SUPFAM" id="SSF53659">
    <property type="entry name" value="Isocitrate/Isopropylmalate dehydrogenase-like"/>
    <property type="match status" value="1"/>
</dbReference>
<dbReference type="PIRSF" id="PIRSF036684">
    <property type="entry name" value="ME_PTA"/>
    <property type="match status" value="1"/>
</dbReference>
<keyword evidence="5 9" id="KW-0479">Metal-binding</keyword>
<keyword evidence="14" id="KW-1185">Reference proteome</keyword>
<feature type="binding site" evidence="9">
    <location>
        <position position="140"/>
    </location>
    <ligand>
        <name>a divalent metal cation</name>
        <dbReference type="ChEBI" id="CHEBI:60240"/>
    </ligand>
</feature>
<dbReference type="InterPro" id="IPR042113">
    <property type="entry name" value="P_AcTrfase_dom1"/>
</dbReference>
<keyword evidence="10" id="KW-0521">NADP</keyword>
<dbReference type="PANTHER" id="PTHR43237">
    <property type="entry name" value="NADP-DEPENDENT MALIC ENZYME"/>
    <property type="match status" value="1"/>
</dbReference>
<dbReference type="SMART" id="SM01274">
    <property type="entry name" value="malic"/>
    <property type="match status" value="1"/>
</dbReference>
<dbReference type="InterPro" id="IPR046346">
    <property type="entry name" value="Aminoacid_DH-like_N_sf"/>
</dbReference>
<dbReference type="RefSeq" id="WP_011644945.1">
    <property type="nucleotide sequence ID" value="NC_008347.1"/>
</dbReference>
<dbReference type="Pfam" id="PF03949">
    <property type="entry name" value="Malic_M"/>
    <property type="match status" value="1"/>
</dbReference>
<organism evidence="13 14">
    <name type="scientific">Maricaulis maris (strain MCS10)</name>
    <name type="common">Caulobacter maris</name>
    <dbReference type="NCBI Taxonomy" id="394221"/>
    <lineage>
        <taxon>Bacteria</taxon>
        <taxon>Pseudomonadati</taxon>
        <taxon>Pseudomonadota</taxon>
        <taxon>Alphaproteobacteria</taxon>
        <taxon>Maricaulales</taxon>
        <taxon>Maricaulaceae</taxon>
        <taxon>Maricaulis</taxon>
    </lineage>
</organism>
<dbReference type="Proteomes" id="UP000001964">
    <property type="component" value="Chromosome"/>
</dbReference>
<dbReference type="GO" id="GO:0004473">
    <property type="term" value="F:malate dehydrogenase (decarboxylating) (NADP+) activity"/>
    <property type="evidence" value="ECO:0007669"/>
    <property type="project" value="UniProtKB-EC"/>
</dbReference>
<dbReference type="eggNOG" id="COG0280">
    <property type="taxonomic scope" value="Bacteria"/>
</dbReference>
<evidence type="ECO:0000256" key="3">
    <source>
        <dbReference type="ARBA" id="ARBA00007686"/>
    </source>
</evidence>
<dbReference type="Pfam" id="PF01515">
    <property type="entry name" value="PTA_PTB"/>
    <property type="match status" value="1"/>
</dbReference>
<dbReference type="OrthoDB" id="9805787at2"/>
<dbReference type="SUPFAM" id="SSF51735">
    <property type="entry name" value="NAD(P)-binding Rossmann-fold domains"/>
    <property type="match status" value="1"/>
</dbReference>
<dbReference type="STRING" id="394221.Mmar10_3020"/>
<protein>
    <submittedName>
        <fullName evidence="13">Allosteric NADP-dependent malic enzyme</fullName>
        <ecNumber evidence="13">1.1.1.40</ecNumber>
    </submittedName>
</protein>
<evidence type="ECO:0000256" key="8">
    <source>
        <dbReference type="PIRSR" id="PIRSR036684-1"/>
    </source>
</evidence>
<dbReference type="Gene3D" id="3.40.50.10750">
    <property type="entry name" value="Isocitrate/Isopropylmalate dehydrogenase-like"/>
    <property type="match status" value="1"/>
</dbReference>
<evidence type="ECO:0000256" key="1">
    <source>
        <dbReference type="ARBA" id="ARBA00001936"/>
    </source>
</evidence>
<dbReference type="InterPro" id="IPR037062">
    <property type="entry name" value="Malic_N_dom_sf"/>
</dbReference>
<evidence type="ECO:0000256" key="6">
    <source>
        <dbReference type="ARBA" id="ARBA00023002"/>
    </source>
</evidence>
<dbReference type="eggNOG" id="COG0281">
    <property type="taxonomic scope" value="Bacteria"/>
</dbReference>
<dbReference type="Pfam" id="PF00390">
    <property type="entry name" value="malic"/>
    <property type="match status" value="1"/>
</dbReference>
<dbReference type="InterPro" id="IPR012302">
    <property type="entry name" value="Malic_NAD-bd"/>
</dbReference>
<dbReference type="PANTHER" id="PTHR43237:SF4">
    <property type="entry name" value="NADP-DEPENDENT MALIC ENZYME"/>
    <property type="match status" value="1"/>
</dbReference>
<dbReference type="InterPro" id="IPR015884">
    <property type="entry name" value="Malic_enzyme_CS"/>
</dbReference>
<keyword evidence="7" id="KW-0511">Multifunctional enzyme</keyword>
<dbReference type="SMART" id="SM00919">
    <property type="entry name" value="Malic_M"/>
    <property type="match status" value="1"/>
</dbReference>
<feature type="binding site" evidence="10">
    <location>
        <begin position="80"/>
        <end position="87"/>
    </location>
    <ligand>
        <name>NADP(+)</name>
        <dbReference type="ChEBI" id="CHEBI:58349"/>
    </ligand>
</feature>
<evidence type="ECO:0000256" key="7">
    <source>
        <dbReference type="ARBA" id="ARBA00023268"/>
    </source>
</evidence>